<evidence type="ECO:0000313" key="2">
    <source>
        <dbReference type="EMBL" id="KAG7531017.1"/>
    </source>
</evidence>
<feature type="chain" id="PRO_5035438457" description="SGNH hydrolase-type esterase domain-containing protein" evidence="1">
    <location>
        <begin position="25"/>
        <end position="373"/>
    </location>
</feature>
<keyword evidence="3" id="KW-1185">Reference proteome</keyword>
<dbReference type="OrthoDB" id="2588793at2759"/>
<dbReference type="Gene3D" id="3.40.50.1110">
    <property type="entry name" value="SGNH hydrolase"/>
    <property type="match status" value="1"/>
</dbReference>
<dbReference type="CDD" id="cd00229">
    <property type="entry name" value="SGNH_hydrolase"/>
    <property type="match status" value="1"/>
</dbReference>
<organism evidence="2 3">
    <name type="scientific">Filobasidium floriforme</name>
    <dbReference type="NCBI Taxonomy" id="5210"/>
    <lineage>
        <taxon>Eukaryota</taxon>
        <taxon>Fungi</taxon>
        <taxon>Dikarya</taxon>
        <taxon>Basidiomycota</taxon>
        <taxon>Agaricomycotina</taxon>
        <taxon>Tremellomycetes</taxon>
        <taxon>Filobasidiales</taxon>
        <taxon>Filobasidiaceae</taxon>
        <taxon>Filobasidium</taxon>
    </lineage>
</organism>
<dbReference type="AlphaFoldDB" id="A0A8K0JJT5"/>
<comment type="caution">
    <text evidence="2">The sequence shown here is derived from an EMBL/GenBank/DDBJ whole genome shotgun (WGS) entry which is preliminary data.</text>
</comment>
<protein>
    <recommendedName>
        <fullName evidence="4">SGNH hydrolase-type esterase domain-containing protein</fullName>
    </recommendedName>
</protein>
<name>A0A8K0JJT5_9TREE</name>
<evidence type="ECO:0008006" key="4">
    <source>
        <dbReference type="Google" id="ProtNLM"/>
    </source>
</evidence>
<accession>A0A8K0JJT5</accession>
<proteinExistence type="predicted"/>
<sequence>MLMLRIKSVAAVFSSFALVSYVSQKTTAISPAMGEMVNTFFNVHPESPEASCDPTYGPGWVSEEGHWQRSDNACQSSQFIQRFRDTPSSKYVDEFPTLVNKTMFILGDSVGRQLWDQLCFEIGAPKNVRYPPGVEPAVHYSEASVCTQPELNFTIVGFHQYGFANATDPTTLGYLEKCFPGGPYDYETRVPNLWNTLLTDIPEPDYISLSGGAWDYLYMFNRDIIEKRFHNSIPEEDLKTFSGRLKGLIGLMGEMFPRSKVVWINMHPLNNVDLGAKHNWGGGYFQPPLDRSVDSVLFPPLFSQRRLAQHAQALRLAAEEEGVDSLDYWKLKDSFNSDDFWAPNDPVHPGDQPRIAMAEMMLEKLHRWSAYGV</sequence>
<dbReference type="Proteomes" id="UP000812966">
    <property type="component" value="Unassembled WGS sequence"/>
</dbReference>
<dbReference type="InterPro" id="IPR036514">
    <property type="entry name" value="SGNH_hydro_sf"/>
</dbReference>
<evidence type="ECO:0000256" key="1">
    <source>
        <dbReference type="SAM" id="SignalP"/>
    </source>
</evidence>
<dbReference type="EMBL" id="JABELV010000101">
    <property type="protein sequence ID" value="KAG7531017.1"/>
    <property type="molecule type" value="Genomic_DNA"/>
</dbReference>
<evidence type="ECO:0000313" key="3">
    <source>
        <dbReference type="Proteomes" id="UP000812966"/>
    </source>
</evidence>
<feature type="signal peptide" evidence="1">
    <location>
        <begin position="1"/>
        <end position="24"/>
    </location>
</feature>
<gene>
    <name evidence="2" type="ORF">FFLO_04628</name>
</gene>
<keyword evidence="1" id="KW-0732">Signal</keyword>
<dbReference type="SUPFAM" id="SSF52266">
    <property type="entry name" value="SGNH hydrolase"/>
    <property type="match status" value="1"/>
</dbReference>
<reference evidence="2" key="1">
    <citation type="submission" date="2020-04" db="EMBL/GenBank/DDBJ databases">
        <title>Analysis of mating type loci in Filobasidium floriforme.</title>
        <authorList>
            <person name="Nowrousian M."/>
        </authorList>
    </citation>
    <scope>NUCLEOTIDE SEQUENCE</scope>
    <source>
        <strain evidence="2">CBS 6242</strain>
    </source>
</reference>